<dbReference type="Gene3D" id="4.10.1110.10">
    <property type="entry name" value="AN1-like Zinc finger"/>
    <property type="match status" value="1"/>
</dbReference>
<reference evidence="8" key="1">
    <citation type="submission" date="2021-01" db="EMBL/GenBank/DDBJ databases">
        <authorList>
            <person name="Corre E."/>
            <person name="Pelletier E."/>
            <person name="Niang G."/>
            <person name="Scheremetjew M."/>
            <person name="Finn R."/>
            <person name="Kale V."/>
            <person name="Holt S."/>
            <person name="Cochrane G."/>
            <person name="Meng A."/>
            <person name="Brown T."/>
            <person name="Cohen L."/>
        </authorList>
    </citation>
    <scope>NUCLEOTIDE SEQUENCE</scope>
    <source>
        <strain evidence="8">UTEX LB 985</strain>
    </source>
</reference>
<evidence type="ECO:0000256" key="3">
    <source>
        <dbReference type="ARBA" id="ARBA00022833"/>
    </source>
</evidence>
<dbReference type="Gene3D" id="1.20.5.4770">
    <property type="match status" value="1"/>
</dbReference>
<dbReference type="PANTHER" id="PTHR10634:SF67">
    <property type="entry name" value="AN1-TYPE ZINC FINGER PROTEIN 3"/>
    <property type="match status" value="1"/>
</dbReference>
<feature type="compositionally biased region" description="Low complexity" evidence="5">
    <location>
        <begin position="57"/>
        <end position="71"/>
    </location>
</feature>
<dbReference type="PROSITE" id="PS51036">
    <property type="entry name" value="ZF_A20"/>
    <property type="match status" value="1"/>
</dbReference>
<evidence type="ECO:0000256" key="1">
    <source>
        <dbReference type="ARBA" id="ARBA00022723"/>
    </source>
</evidence>
<evidence type="ECO:0000256" key="5">
    <source>
        <dbReference type="SAM" id="MobiDB-lite"/>
    </source>
</evidence>
<dbReference type="SUPFAM" id="SSF57716">
    <property type="entry name" value="Glucocorticoid receptor-like (DNA-binding domain)"/>
    <property type="match status" value="1"/>
</dbReference>
<feature type="compositionally biased region" description="Low complexity" evidence="5">
    <location>
        <begin position="105"/>
        <end position="133"/>
    </location>
</feature>
<dbReference type="GO" id="GO:0008270">
    <property type="term" value="F:zinc ion binding"/>
    <property type="evidence" value="ECO:0007669"/>
    <property type="project" value="UniProtKB-KW"/>
</dbReference>
<keyword evidence="2 4" id="KW-0863">Zinc-finger</keyword>
<dbReference type="AlphaFoldDB" id="A0A7S2NCK7"/>
<name>A0A7S2NCK7_9EUKA</name>
<dbReference type="InterPro" id="IPR000058">
    <property type="entry name" value="Znf_AN1"/>
</dbReference>
<feature type="domain" description="AN1-type" evidence="7">
    <location>
        <begin position="151"/>
        <end position="197"/>
    </location>
</feature>
<dbReference type="SMART" id="SM00259">
    <property type="entry name" value="ZnF_A20"/>
    <property type="match status" value="1"/>
</dbReference>
<feature type="region of interest" description="Disordered" evidence="5">
    <location>
        <begin position="105"/>
        <end position="147"/>
    </location>
</feature>
<dbReference type="Pfam" id="PF01428">
    <property type="entry name" value="zf-AN1"/>
    <property type="match status" value="1"/>
</dbReference>
<evidence type="ECO:0000259" key="6">
    <source>
        <dbReference type="PROSITE" id="PS51036"/>
    </source>
</evidence>
<dbReference type="Pfam" id="PF01754">
    <property type="entry name" value="zf-A20"/>
    <property type="match status" value="1"/>
</dbReference>
<feature type="domain" description="A20-type" evidence="6">
    <location>
        <begin position="16"/>
        <end position="50"/>
    </location>
</feature>
<dbReference type="InterPro" id="IPR035896">
    <property type="entry name" value="AN1-like_Znf"/>
</dbReference>
<dbReference type="InterPro" id="IPR002653">
    <property type="entry name" value="Znf_A20"/>
</dbReference>
<dbReference type="PROSITE" id="PS51039">
    <property type="entry name" value="ZF_AN1"/>
    <property type="match status" value="1"/>
</dbReference>
<sequence>MASANNNPVPPTEAMDTAPTLCAKGCGFFGNASTGGMCSKCYKETVTPRSAPAAVPLTAPTAPAPATSAPAPAAPAPAAPTPSPAAKEELAAHPNVATAVPAVEEVSQEAGASSAAASAEPAPATVPATSAQVRPADGEEMDEAPPPRKVQVKTSRCWTCNRKIGLTGFQCKCEYFFCAEHRYSDRHGCDFDYKAQGKQLLTKANPTIAPSKMESM</sequence>
<dbReference type="PANTHER" id="PTHR10634">
    <property type="entry name" value="AN1-TYPE ZINC FINGER PROTEIN"/>
    <property type="match status" value="1"/>
</dbReference>
<dbReference type="SUPFAM" id="SSF118310">
    <property type="entry name" value="AN1-like Zinc finger"/>
    <property type="match status" value="1"/>
</dbReference>
<feature type="compositionally biased region" description="Pro residues" evidence="5">
    <location>
        <begin position="72"/>
        <end position="83"/>
    </location>
</feature>
<evidence type="ECO:0008006" key="9">
    <source>
        <dbReference type="Google" id="ProtNLM"/>
    </source>
</evidence>
<keyword evidence="3" id="KW-0862">Zinc</keyword>
<feature type="region of interest" description="Disordered" evidence="5">
    <location>
        <begin position="57"/>
        <end position="89"/>
    </location>
</feature>
<evidence type="ECO:0000259" key="7">
    <source>
        <dbReference type="PROSITE" id="PS51039"/>
    </source>
</evidence>
<evidence type="ECO:0000256" key="4">
    <source>
        <dbReference type="PROSITE-ProRule" id="PRU00449"/>
    </source>
</evidence>
<gene>
    <name evidence="8" type="ORF">CBRE1094_LOCUS38461</name>
</gene>
<organism evidence="8">
    <name type="scientific">Haptolina brevifila</name>
    <dbReference type="NCBI Taxonomy" id="156173"/>
    <lineage>
        <taxon>Eukaryota</taxon>
        <taxon>Haptista</taxon>
        <taxon>Haptophyta</taxon>
        <taxon>Prymnesiophyceae</taxon>
        <taxon>Prymnesiales</taxon>
        <taxon>Prymnesiaceae</taxon>
        <taxon>Haptolina</taxon>
    </lineage>
</organism>
<dbReference type="InterPro" id="IPR050652">
    <property type="entry name" value="AN1_A20_ZnFinger"/>
</dbReference>
<dbReference type="EMBL" id="HBGU01070395">
    <property type="protein sequence ID" value="CAD9532232.1"/>
    <property type="molecule type" value="Transcribed_RNA"/>
</dbReference>
<evidence type="ECO:0000256" key="2">
    <source>
        <dbReference type="ARBA" id="ARBA00022771"/>
    </source>
</evidence>
<evidence type="ECO:0000313" key="8">
    <source>
        <dbReference type="EMBL" id="CAD9532232.1"/>
    </source>
</evidence>
<protein>
    <recommendedName>
        <fullName evidence="9">AN1-type domain-containing protein</fullName>
    </recommendedName>
</protein>
<accession>A0A7S2NCK7</accession>
<keyword evidence="1" id="KW-0479">Metal-binding</keyword>
<proteinExistence type="predicted"/>
<dbReference type="GO" id="GO:0003677">
    <property type="term" value="F:DNA binding"/>
    <property type="evidence" value="ECO:0007669"/>
    <property type="project" value="InterPro"/>
</dbReference>
<dbReference type="SMART" id="SM00154">
    <property type="entry name" value="ZnF_AN1"/>
    <property type="match status" value="1"/>
</dbReference>